<comment type="caution">
    <text evidence="2">The sequence shown here is derived from an EMBL/GenBank/DDBJ whole genome shotgun (WGS) entry which is preliminary data.</text>
</comment>
<dbReference type="EMBL" id="JBBKTX010000003">
    <property type="protein sequence ID" value="MFK4751386.1"/>
    <property type="molecule type" value="Genomic_DNA"/>
</dbReference>
<evidence type="ECO:0000313" key="3">
    <source>
        <dbReference type="Proteomes" id="UP001620597"/>
    </source>
</evidence>
<dbReference type="Proteomes" id="UP001620597">
    <property type="component" value="Unassembled WGS sequence"/>
</dbReference>
<evidence type="ECO:0000256" key="1">
    <source>
        <dbReference type="SAM" id="MobiDB-lite"/>
    </source>
</evidence>
<proteinExistence type="predicted"/>
<evidence type="ECO:0008006" key="4">
    <source>
        <dbReference type="Google" id="ProtNLM"/>
    </source>
</evidence>
<accession>A0ABW8NES0</accession>
<keyword evidence="3" id="KW-1185">Reference proteome</keyword>
<dbReference type="RefSeq" id="WP_416204854.1">
    <property type="nucleotide sequence ID" value="NZ_JBBKTX010000003.1"/>
</dbReference>
<sequence>MYANLITHTSRQRGSTLLISLGVLTAITVGATVAMQQSTTQVRMVTNMNVEKQTFAASYSHLTRAVKNLGNSSGALLTDLITRQNASIAAQKAAGIDDADIIYNSATIDAYTDFGWQQPDSALLNSVGDTQVVITYPAEQVQQSNTTPVNPKDNEGSSSAASSVYPFVLTATTASEHGNITSTQQIGIKRKGASAQ</sequence>
<feature type="region of interest" description="Disordered" evidence="1">
    <location>
        <begin position="138"/>
        <end position="161"/>
    </location>
</feature>
<gene>
    <name evidence="2" type="ORF">WG929_03085</name>
</gene>
<organism evidence="2 3">
    <name type="scientific">Oceanobacter antarcticus</name>
    <dbReference type="NCBI Taxonomy" id="3133425"/>
    <lineage>
        <taxon>Bacteria</taxon>
        <taxon>Pseudomonadati</taxon>
        <taxon>Pseudomonadota</taxon>
        <taxon>Gammaproteobacteria</taxon>
        <taxon>Oceanospirillales</taxon>
        <taxon>Oceanospirillaceae</taxon>
        <taxon>Oceanobacter</taxon>
    </lineage>
</organism>
<evidence type="ECO:0000313" key="2">
    <source>
        <dbReference type="EMBL" id="MFK4751386.1"/>
    </source>
</evidence>
<name>A0ABW8NES0_9GAMM</name>
<feature type="compositionally biased region" description="Polar residues" evidence="1">
    <location>
        <begin position="140"/>
        <end position="149"/>
    </location>
</feature>
<reference evidence="2 3" key="1">
    <citation type="submission" date="2024-03" db="EMBL/GenBank/DDBJ databases">
        <title>High-quality draft genome sequence of Oceanobacter sp. wDCs-4.</title>
        <authorList>
            <person name="Dong C."/>
        </authorList>
    </citation>
    <scope>NUCLEOTIDE SEQUENCE [LARGE SCALE GENOMIC DNA]</scope>
    <source>
        <strain evidence="3">wDCs-4</strain>
    </source>
</reference>
<protein>
    <recommendedName>
        <fullName evidence="4">Type 4 fimbrial biogenesis protein PilX N-terminal domain-containing protein</fullName>
    </recommendedName>
</protein>